<evidence type="ECO:0008006" key="3">
    <source>
        <dbReference type="Google" id="ProtNLM"/>
    </source>
</evidence>
<dbReference type="PANTHER" id="PTHR47331">
    <property type="entry name" value="PHD-TYPE DOMAIN-CONTAINING PROTEIN"/>
    <property type="match status" value="1"/>
</dbReference>
<accession>A0A8B6CIQ2</accession>
<proteinExistence type="predicted"/>
<dbReference type="OrthoDB" id="8061911at2759"/>
<keyword evidence="2" id="KW-1185">Reference proteome</keyword>
<evidence type="ECO:0000313" key="2">
    <source>
        <dbReference type="Proteomes" id="UP000596742"/>
    </source>
</evidence>
<comment type="caution">
    <text evidence="1">The sequence shown here is derived from an EMBL/GenBank/DDBJ whole genome shotgun (WGS) entry which is preliminary data.</text>
</comment>
<dbReference type="AlphaFoldDB" id="A0A8B6CIQ2"/>
<reference evidence="1" key="1">
    <citation type="submission" date="2018-11" db="EMBL/GenBank/DDBJ databases">
        <authorList>
            <person name="Alioto T."/>
            <person name="Alioto T."/>
        </authorList>
    </citation>
    <scope>NUCLEOTIDE SEQUENCE</scope>
</reference>
<sequence>MIGITRKILDSMILEVQSKNLTHEVLITSFAEVCAVVNGRPIVPVSSDPESPLILSPAMLLTQKAGCYPAPIGTFDTKDLYKTQWKRVQYLADNFWQRWNK</sequence>
<name>A0A8B6CIQ2_MYTGA</name>
<organism evidence="1 2">
    <name type="scientific">Mytilus galloprovincialis</name>
    <name type="common">Mediterranean mussel</name>
    <dbReference type="NCBI Taxonomy" id="29158"/>
    <lineage>
        <taxon>Eukaryota</taxon>
        <taxon>Metazoa</taxon>
        <taxon>Spiralia</taxon>
        <taxon>Lophotrochozoa</taxon>
        <taxon>Mollusca</taxon>
        <taxon>Bivalvia</taxon>
        <taxon>Autobranchia</taxon>
        <taxon>Pteriomorphia</taxon>
        <taxon>Mytilida</taxon>
        <taxon>Mytiloidea</taxon>
        <taxon>Mytilidae</taxon>
        <taxon>Mytilinae</taxon>
        <taxon>Mytilus</taxon>
    </lineage>
</organism>
<gene>
    <name evidence="1" type="ORF">MGAL_10B001381</name>
</gene>
<dbReference type="PANTHER" id="PTHR47331:SF6">
    <property type="entry name" value="DOUBLECORTIN DOMAIN-CONTAINING PROTEIN"/>
    <property type="match status" value="1"/>
</dbReference>
<protein>
    <recommendedName>
        <fullName evidence="3">DUF5641 domain-containing protein</fullName>
    </recommendedName>
</protein>
<dbReference type="Proteomes" id="UP000596742">
    <property type="component" value="Unassembled WGS sequence"/>
</dbReference>
<evidence type="ECO:0000313" key="1">
    <source>
        <dbReference type="EMBL" id="VDI05250.1"/>
    </source>
</evidence>
<dbReference type="EMBL" id="UYJE01001790">
    <property type="protein sequence ID" value="VDI05250.1"/>
    <property type="molecule type" value="Genomic_DNA"/>
</dbReference>